<keyword evidence="8" id="KW-0472">Membrane</keyword>
<keyword evidence="15" id="KW-1185">Reference proteome</keyword>
<dbReference type="RefSeq" id="WP_123713402.1">
    <property type="nucleotide sequence ID" value="NZ_RKHR01000006.1"/>
</dbReference>
<comment type="similarity">
    <text evidence="9">Belongs to the glycosyltransferase 9 family.</text>
</comment>
<keyword evidence="3" id="KW-1003">Cell membrane</keyword>
<organism evidence="14 15">
    <name type="scientific">Sinobacterium caligoides</name>
    <dbReference type="NCBI Taxonomy" id="933926"/>
    <lineage>
        <taxon>Bacteria</taxon>
        <taxon>Pseudomonadati</taxon>
        <taxon>Pseudomonadota</taxon>
        <taxon>Gammaproteobacteria</taxon>
        <taxon>Cellvibrionales</taxon>
        <taxon>Spongiibacteraceae</taxon>
        <taxon>Sinobacterium</taxon>
    </lineage>
</organism>
<name>A0A3N2DGF3_9GAMM</name>
<keyword evidence="7" id="KW-0448">Lipopolysaccharide biosynthesis</keyword>
<keyword evidence="6 14" id="KW-0808">Transferase</keyword>
<evidence type="ECO:0000313" key="15">
    <source>
        <dbReference type="Proteomes" id="UP000275394"/>
    </source>
</evidence>
<comment type="pathway">
    <text evidence="2">Bacterial outer membrane biogenesis; LPS core biosynthesis.</text>
</comment>
<comment type="catalytic activity">
    <reaction evidence="13">
        <text>an alpha-Kdo-(2-&gt;4)-alpha-Kdo-(2-&gt;6)-lipid A + ADP-L-glycero-beta-D-manno-heptose = an L-alpha-D-Hep-(1-&gt;5)-[alpha-Kdo-(2-&gt;4)]-alpha-Kdo-(2-&gt;6)-lipid A + ADP + H(+)</text>
        <dbReference type="Rhea" id="RHEA:74067"/>
        <dbReference type="ChEBI" id="CHEBI:15378"/>
        <dbReference type="ChEBI" id="CHEBI:61506"/>
        <dbReference type="ChEBI" id="CHEBI:176431"/>
        <dbReference type="ChEBI" id="CHEBI:193068"/>
        <dbReference type="ChEBI" id="CHEBI:456216"/>
        <dbReference type="EC" id="2.4.99.23"/>
    </reaction>
</comment>
<dbReference type="GO" id="GO:0005829">
    <property type="term" value="C:cytosol"/>
    <property type="evidence" value="ECO:0007669"/>
    <property type="project" value="TreeGrafter"/>
</dbReference>
<evidence type="ECO:0000256" key="6">
    <source>
        <dbReference type="ARBA" id="ARBA00022679"/>
    </source>
</evidence>
<dbReference type="InterPro" id="IPR011908">
    <property type="entry name" value="LipoPS_heptosylTferase-I"/>
</dbReference>
<evidence type="ECO:0000256" key="2">
    <source>
        <dbReference type="ARBA" id="ARBA00004713"/>
    </source>
</evidence>
<dbReference type="InterPro" id="IPR051199">
    <property type="entry name" value="LPS_LOS_Heptosyltrfase"/>
</dbReference>
<dbReference type="Gene3D" id="3.40.50.2000">
    <property type="entry name" value="Glycogen Phosphorylase B"/>
    <property type="match status" value="2"/>
</dbReference>
<evidence type="ECO:0000256" key="10">
    <source>
        <dbReference type="ARBA" id="ARBA00044041"/>
    </source>
</evidence>
<comment type="caution">
    <text evidence="14">The sequence shown here is derived from an EMBL/GenBank/DDBJ whole genome shotgun (WGS) entry which is preliminary data.</text>
</comment>
<dbReference type="PANTHER" id="PTHR30160:SF19">
    <property type="entry name" value="LIPOPOLYSACCHARIDE HEPTOSYLTRANSFERASE 1"/>
    <property type="match status" value="1"/>
</dbReference>
<evidence type="ECO:0000256" key="3">
    <source>
        <dbReference type="ARBA" id="ARBA00022475"/>
    </source>
</evidence>
<sequence length="337" mass="37658">MRVLVVKTSSMGDVIHTLPALADAMAAMPSITFDWVVEEAFTEIPAWHPAVDRVIPVAIRRWRKSLINTWSGGEWRSFKRNIRKKHYDCVIDAQGLLKSAFLTRLVEAPCYGYDRNSIREPLASMAYKHKISVSKEQHAVERVRELFASSLGYEKPTTEAEYGLTRKQFAGSAVVEKNVVLLHGTTWPTKHWPAAYWRQLAEKITAAGYRVLLPWGNDVERDRAKDIAVDNDRVEVLPRLDIKGVATALAQASAVVSVDTGLGHLSAAIGVPTLSLYSPTDPQVVGTCGANQYHYTTQEIEDDGSHYEPTIEPANFASMTPERVWQRFQPILLASED</sequence>
<dbReference type="EMBL" id="RKHR01000006">
    <property type="protein sequence ID" value="ROR98829.1"/>
    <property type="molecule type" value="Genomic_DNA"/>
</dbReference>
<evidence type="ECO:0000256" key="12">
    <source>
        <dbReference type="ARBA" id="ARBA00044330"/>
    </source>
</evidence>
<evidence type="ECO:0000256" key="11">
    <source>
        <dbReference type="ARBA" id="ARBA00044190"/>
    </source>
</evidence>
<comment type="subcellular location">
    <subcellularLocation>
        <location evidence="1">Cell inner membrane</location>
        <topology evidence="1">Peripheral membrane protein</topology>
        <orientation evidence="1">Cytoplasmic side</orientation>
    </subcellularLocation>
</comment>
<dbReference type="OrthoDB" id="9767552at2"/>
<dbReference type="SUPFAM" id="SSF53756">
    <property type="entry name" value="UDP-Glycosyltransferase/glycogen phosphorylase"/>
    <property type="match status" value="1"/>
</dbReference>
<dbReference type="GO" id="GO:0005886">
    <property type="term" value="C:plasma membrane"/>
    <property type="evidence" value="ECO:0007669"/>
    <property type="project" value="UniProtKB-SubCell"/>
</dbReference>
<keyword evidence="4" id="KW-0997">Cell inner membrane</keyword>
<evidence type="ECO:0000256" key="7">
    <source>
        <dbReference type="ARBA" id="ARBA00022985"/>
    </source>
</evidence>
<evidence type="ECO:0000256" key="4">
    <source>
        <dbReference type="ARBA" id="ARBA00022519"/>
    </source>
</evidence>
<dbReference type="GO" id="GO:0009244">
    <property type="term" value="P:lipopolysaccharide core region biosynthetic process"/>
    <property type="evidence" value="ECO:0007669"/>
    <property type="project" value="InterPro"/>
</dbReference>
<protein>
    <recommendedName>
        <fullName evidence="11">Lipopolysaccharide heptosyltransferase 1</fullName>
        <ecNumber evidence="10">2.4.99.23</ecNumber>
    </recommendedName>
    <alternativeName>
        <fullName evidence="12">ADP-heptose:lipopolysaccharide heptosyltransferase I</fullName>
    </alternativeName>
</protein>
<dbReference type="CDD" id="cd03789">
    <property type="entry name" value="GT9_LPS_heptosyltransferase"/>
    <property type="match status" value="1"/>
</dbReference>
<gene>
    <name evidence="14" type="ORF">EDC56_3064</name>
</gene>
<dbReference type="Pfam" id="PF01075">
    <property type="entry name" value="Glyco_transf_9"/>
    <property type="match status" value="1"/>
</dbReference>
<dbReference type="AlphaFoldDB" id="A0A3N2DGF3"/>
<keyword evidence="5" id="KW-0328">Glycosyltransferase</keyword>
<evidence type="ECO:0000256" key="13">
    <source>
        <dbReference type="ARBA" id="ARBA00049201"/>
    </source>
</evidence>
<dbReference type="InterPro" id="IPR002201">
    <property type="entry name" value="Glyco_trans_9"/>
</dbReference>
<evidence type="ECO:0000256" key="5">
    <source>
        <dbReference type="ARBA" id="ARBA00022676"/>
    </source>
</evidence>
<proteinExistence type="inferred from homology"/>
<accession>A0A3N2DGF3</accession>
<evidence type="ECO:0000313" key="14">
    <source>
        <dbReference type="EMBL" id="ROR98829.1"/>
    </source>
</evidence>
<evidence type="ECO:0000256" key="9">
    <source>
        <dbReference type="ARBA" id="ARBA00043995"/>
    </source>
</evidence>
<dbReference type="Proteomes" id="UP000275394">
    <property type="component" value="Unassembled WGS sequence"/>
</dbReference>
<dbReference type="NCBIfam" id="TIGR02193">
    <property type="entry name" value="heptsyl_trn_I"/>
    <property type="match status" value="1"/>
</dbReference>
<reference evidence="14 15" key="1">
    <citation type="submission" date="2018-11" db="EMBL/GenBank/DDBJ databases">
        <title>Genomic Encyclopedia of Type Strains, Phase IV (KMG-IV): sequencing the most valuable type-strain genomes for metagenomic binning, comparative biology and taxonomic classification.</title>
        <authorList>
            <person name="Goeker M."/>
        </authorList>
    </citation>
    <scope>NUCLEOTIDE SEQUENCE [LARGE SCALE GENOMIC DNA]</scope>
    <source>
        <strain evidence="14 15">DSM 100316</strain>
    </source>
</reference>
<evidence type="ECO:0000256" key="1">
    <source>
        <dbReference type="ARBA" id="ARBA00004515"/>
    </source>
</evidence>
<dbReference type="GO" id="GO:0008713">
    <property type="term" value="F:ADP-heptose-lipopolysaccharide heptosyltransferase activity"/>
    <property type="evidence" value="ECO:0007669"/>
    <property type="project" value="TreeGrafter"/>
</dbReference>
<dbReference type="EC" id="2.4.99.23" evidence="10"/>
<evidence type="ECO:0000256" key="8">
    <source>
        <dbReference type="ARBA" id="ARBA00023136"/>
    </source>
</evidence>
<dbReference type="PANTHER" id="PTHR30160">
    <property type="entry name" value="TETRAACYLDISACCHARIDE 4'-KINASE-RELATED"/>
    <property type="match status" value="1"/>
</dbReference>